<organism evidence="1 2">
    <name type="scientific">Pogonophryne albipinna</name>
    <dbReference type="NCBI Taxonomy" id="1090488"/>
    <lineage>
        <taxon>Eukaryota</taxon>
        <taxon>Metazoa</taxon>
        <taxon>Chordata</taxon>
        <taxon>Craniata</taxon>
        <taxon>Vertebrata</taxon>
        <taxon>Euteleostomi</taxon>
        <taxon>Actinopterygii</taxon>
        <taxon>Neopterygii</taxon>
        <taxon>Teleostei</taxon>
        <taxon>Neoteleostei</taxon>
        <taxon>Acanthomorphata</taxon>
        <taxon>Eupercaria</taxon>
        <taxon>Perciformes</taxon>
        <taxon>Notothenioidei</taxon>
        <taxon>Pogonophryne</taxon>
    </lineage>
</organism>
<evidence type="ECO:0000313" key="2">
    <source>
        <dbReference type="Proteomes" id="UP001219934"/>
    </source>
</evidence>
<gene>
    <name evidence="1" type="ORF">JOQ06_009005</name>
</gene>
<name>A0AAD6BRE9_9TELE</name>
<dbReference type="SUPFAM" id="SSF82199">
    <property type="entry name" value="SET domain"/>
    <property type="match status" value="1"/>
</dbReference>
<dbReference type="PANTHER" id="PTHR46167:SF1">
    <property type="entry name" value="N-LYSINE METHYLTRANSFERASE KMT5A"/>
    <property type="match status" value="1"/>
</dbReference>
<dbReference type="PANTHER" id="PTHR46167">
    <property type="entry name" value="N-LYSINE METHYLTRANSFERASE KMT5A"/>
    <property type="match status" value="1"/>
</dbReference>
<evidence type="ECO:0000313" key="1">
    <source>
        <dbReference type="EMBL" id="KAJ4946962.1"/>
    </source>
</evidence>
<sequence>MQRRRRINPKDDATFYIDTGGDKAGLDVQYINAIKGRGIFTSIPFQKGDFLIEYRGELISKQECERRLKLYPVRLKCSCSISILMENCGASMQQKRMSLLEDL</sequence>
<accession>A0AAD6BRE9</accession>
<dbReference type="GO" id="GO:0006357">
    <property type="term" value="P:regulation of transcription by RNA polymerase II"/>
    <property type="evidence" value="ECO:0007669"/>
    <property type="project" value="TreeGrafter"/>
</dbReference>
<dbReference type="InterPro" id="IPR046341">
    <property type="entry name" value="SET_dom_sf"/>
</dbReference>
<dbReference type="Proteomes" id="UP001219934">
    <property type="component" value="Unassembled WGS sequence"/>
</dbReference>
<dbReference type="GO" id="GO:0005634">
    <property type="term" value="C:nucleus"/>
    <property type="evidence" value="ECO:0007669"/>
    <property type="project" value="TreeGrafter"/>
</dbReference>
<dbReference type="Gene3D" id="2.170.270.10">
    <property type="entry name" value="SET domain"/>
    <property type="match status" value="1"/>
</dbReference>
<dbReference type="GO" id="GO:0005700">
    <property type="term" value="C:polytene chromosome"/>
    <property type="evidence" value="ECO:0007669"/>
    <property type="project" value="TreeGrafter"/>
</dbReference>
<evidence type="ECO:0008006" key="3">
    <source>
        <dbReference type="Google" id="ProtNLM"/>
    </source>
</evidence>
<dbReference type="GO" id="GO:0042799">
    <property type="term" value="F:histone H4K20 methyltransferase activity"/>
    <property type="evidence" value="ECO:0007669"/>
    <property type="project" value="TreeGrafter"/>
</dbReference>
<dbReference type="GO" id="GO:0043516">
    <property type="term" value="P:regulation of DNA damage response, signal transduction by p53 class mediator"/>
    <property type="evidence" value="ECO:0007669"/>
    <property type="project" value="TreeGrafter"/>
</dbReference>
<reference evidence="1" key="1">
    <citation type="submission" date="2022-11" db="EMBL/GenBank/DDBJ databases">
        <title>Chromosome-level genome of Pogonophryne albipinna.</title>
        <authorList>
            <person name="Jo E."/>
        </authorList>
    </citation>
    <scope>NUCLEOTIDE SEQUENCE</scope>
    <source>
        <strain evidence="1">SGF0006</strain>
        <tissue evidence="1">Muscle</tissue>
    </source>
</reference>
<dbReference type="InterPro" id="IPR051760">
    <property type="entry name" value="KMT5A"/>
</dbReference>
<proteinExistence type="predicted"/>
<comment type="caution">
    <text evidence="1">The sequence shown here is derived from an EMBL/GenBank/DDBJ whole genome shotgun (WGS) entry which is preliminary data.</text>
</comment>
<dbReference type="EMBL" id="JAPTMU010000002">
    <property type="protein sequence ID" value="KAJ4946962.1"/>
    <property type="molecule type" value="Genomic_DNA"/>
</dbReference>
<protein>
    <recommendedName>
        <fullName evidence="3">SET domain-containing protein</fullName>
    </recommendedName>
</protein>
<keyword evidence="2" id="KW-1185">Reference proteome</keyword>
<dbReference type="AlphaFoldDB" id="A0AAD6BRE9"/>